<gene>
    <name evidence="3" type="ORF">TSYNT_7478</name>
</gene>
<accession>A0A0U9HJC5</accession>
<dbReference type="STRING" id="224999.GCA_001485475_01469"/>
<dbReference type="RefSeq" id="WP_059032830.1">
    <property type="nucleotide sequence ID" value="NZ_BSDW01000001.1"/>
</dbReference>
<organism evidence="3">
    <name type="scientific">Tepidanaerobacter syntrophicus</name>
    <dbReference type="NCBI Taxonomy" id="224999"/>
    <lineage>
        <taxon>Bacteria</taxon>
        <taxon>Bacillati</taxon>
        <taxon>Bacillota</taxon>
        <taxon>Clostridia</taxon>
        <taxon>Thermosediminibacterales</taxon>
        <taxon>Tepidanaerobacteraceae</taxon>
        <taxon>Tepidanaerobacter</taxon>
    </lineage>
</organism>
<dbReference type="AlphaFoldDB" id="A0A0U9HJC5"/>
<dbReference type="Pfam" id="PF07670">
    <property type="entry name" value="Gate"/>
    <property type="match status" value="1"/>
</dbReference>
<keyword evidence="1" id="KW-1133">Transmembrane helix</keyword>
<dbReference type="Proteomes" id="UP000062160">
    <property type="component" value="Unassembled WGS sequence"/>
</dbReference>
<keyword evidence="1" id="KW-0472">Membrane</keyword>
<reference evidence="3" key="1">
    <citation type="journal article" date="2016" name="Genome Announc.">
        <title>Draft Genome Sequence of the Syntrophic Lactate-Degrading Bacterium Tepidanaerobacter syntrophicus JLT.</title>
        <authorList>
            <person name="Matsuura N."/>
            <person name="Ohashi A."/>
            <person name="Tourlousse D.M."/>
            <person name="Sekiguchi Y."/>
        </authorList>
    </citation>
    <scope>NUCLEOTIDE SEQUENCE [LARGE SCALE GENOMIC DNA]</scope>
    <source>
        <strain evidence="3">JL</strain>
    </source>
</reference>
<feature type="transmembrane region" description="Helical" evidence="1">
    <location>
        <begin position="124"/>
        <end position="144"/>
    </location>
</feature>
<protein>
    <submittedName>
        <fullName evidence="3">Nucleoside recognition</fullName>
    </submittedName>
</protein>
<evidence type="ECO:0000256" key="1">
    <source>
        <dbReference type="SAM" id="Phobius"/>
    </source>
</evidence>
<feature type="domain" description="Nucleoside transporter/FeoB GTPase Gate" evidence="2">
    <location>
        <begin position="26"/>
        <end position="117"/>
    </location>
</feature>
<dbReference type="EMBL" id="DF977001">
    <property type="protein sequence ID" value="GAQ25452.1"/>
    <property type="molecule type" value="Genomic_DNA"/>
</dbReference>
<name>A0A0U9HJC5_9FIRM</name>
<sequence length="145" mass="15669">MQDTKRNTPFDILKRGLLSGLGVTWELSKILVPIYFIVTFLKHTPIINWFSDMFAPVMGFFGLPGEAAIVLVMGNAVNMYAAVGAMASLSLSLKEISILAIMLSFCHSLPTETALAKKIGLSGINVISVRVILAVISGIIFNVLL</sequence>
<dbReference type="InterPro" id="IPR011642">
    <property type="entry name" value="Gate_dom"/>
</dbReference>
<keyword evidence="4" id="KW-1185">Reference proteome</keyword>
<evidence type="ECO:0000313" key="4">
    <source>
        <dbReference type="Proteomes" id="UP000062160"/>
    </source>
</evidence>
<evidence type="ECO:0000259" key="2">
    <source>
        <dbReference type="Pfam" id="PF07670"/>
    </source>
</evidence>
<evidence type="ECO:0000313" key="3">
    <source>
        <dbReference type="EMBL" id="GAQ25452.1"/>
    </source>
</evidence>
<feature type="transmembrane region" description="Helical" evidence="1">
    <location>
        <begin position="53"/>
        <end position="73"/>
    </location>
</feature>
<feature type="transmembrane region" description="Helical" evidence="1">
    <location>
        <begin position="20"/>
        <end position="41"/>
    </location>
</feature>
<proteinExistence type="predicted"/>
<keyword evidence="1" id="KW-0812">Transmembrane</keyword>
<feature type="transmembrane region" description="Helical" evidence="1">
    <location>
        <begin position="79"/>
        <end position="103"/>
    </location>
</feature>
<dbReference type="OrthoDB" id="9779080at2"/>